<dbReference type="AlphaFoldDB" id="A0A023HHM6"/>
<reference evidence="6" key="2">
    <citation type="submission" date="2013-03" db="EMBL/GenBank/DDBJ databases">
        <title>Organelle genomes of microalga Chlorella protothecoides reveal evolution from autotroph to heterotroph.</title>
        <authorList>
            <person name="Yan D."/>
            <person name="Wang Y."/>
            <person name="Shen Y."/>
            <person name="Gong J."/>
            <person name="Gao C."/>
            <person name="Jiang H."/>
            <person name="Dai J."/>
            <person name="Wu Q."/>
        </authorList>
    </citation>
    <scope>NUCLEOTIDE SEQUENCE</scope>
</reference>
<evidence type="ECO:0000256" key="3">
    <source>
        <dbReference type="ARBA" id="ARBA00023274"/>
    </source>
</evidence>
<dbReference type="GO" id="GO:0006412">
    <property type="term" value="P:translation"/>
    <property type="evidence" value="ECO:0007669"/>
    <property type="project" value="InterPro"/>
</dbReference>
<dbReference type="Gene3D" id="3.30.70.330">
    <property type="match status" value="1"/>
</dbReference>
<evidence type="ECO:0000256" key="4">
    <source>
        <dbReference type="ARBA" id="ARBA00035287"/>
    </source>
</evidence>
<evidence type="ECO:0000313" key="6">
    <source>
        <dbReference type="EMBL" id="AGN72469.1"/>
    </source>
</evidence>
<organism evidence="5">
    <name type="scientific">Auxenochlorella protothecoides</name>
    <name type="common">Green microalga</name>
    <name type="synonym">Chlorella protothecoides</name>
    <dbReference type="NCBI Taxonomy" id="3075"/>
    <lineage>
        <taxon>Eukaryota</taxon>
        <taxon>Viridiplantae</taxon>
        <taxon>Chlorophyta</taxon>
        <taxon>core chlorophytes</taxon>
        <taxon>Trebouxiophyceae</taxon>
        <taxon>Chlorellales</taxon>
        <taxon>Chlorellaceae</taxon>
        <taxon>Auxenochlorella</taxon>
    </lineage>
</organism>
<dbReference type="EMBL" id="KY613608">
    <property type="protein sequence ID" value="ARU77486.1"/>
    <property type="molecule type" value="Genomic_DNA"/>
</dbReference>
<keyword evidence="3" id="KW-0687">Ribonucleoprotein</keyword>
<dbReference type="PANTHER" id="PTHR11620">
    <property type="entry name" value="60S RIBOSOMAL PROTEIN L23A"/>
    <property type="match status" value="1"/>
</dbReference>
<sequence length="86" mass="9979">MMLDLLQYPVIKTPKATRLLENNQFSFDIDKKLTKPQIKKLVEDYFNIKVLAVNTHRPPRKLKRSNSSPRSKRVIITVSSNVNLLS</sequence>
<dbReference type="EMBL" id="KC843975">
    <property type="protein sequence ID" value="AGN72469.1"/>
    <property type="molecule type" value="Genomic_DNA"/>
</dbReference>
<dbReference type="InterPro" id="IPR013025">
    <property type="entry name" value="Ribosomal_uL23-like"/>
</dbReference>
<dbReference type="InterPro" id="IPR012677">
    <property type="entry name" value="Nucleotide-bd_a/b_plait_sf"/>
</dbReference>
<evidence type="ECO:0000313" key="5">
    <source>
        <dbReference type="EMBL" id="AGL10894.1"/>
    </source>
</evidence>
<dbReference type="Pfam" id="PF00276">
    <property type="entry name" value="Ribosomal_L23"/>
    <property type="match status" value="1"/>
</dbReference>
<dbReference type="RefSeq" id="YP_009019369.1">
    <property type="nucleotide sequence ID" value="NC_023775.1"/>
</dbReference>
<keyword evidence="5" id="KW-0150">Chloroplast</keyword>
<dbReference type="KEGG" id="apro:CP73_p021"/>
<dbReference type="InterPro" id="IPR012678">
    <property type="entry name" value="Ribosomal_uL23/eL15/eS24_sf"/>
</dbReference>
<reference evidence="5" key="1">
    <citation type="submission" date="2013-02" db="EMBL/GenBank/DDBJ databases">
        <title>Chloroplast Sequencing of Green Alga Chlorella protothecoides and Comparative Analyses with C. variabilis and C. vulgaris.</title>
        <authorList>
            <person name="Park S.-H."/>
            <person name="Starkenburg S."/>
            <person name="Kyndt J."/>
            <person name="Angelova A."/>
            <person name="Chertkov O."/>
            <person name="Shen X."/>
            <person name="Brown J.K."/>
        </authorList>
    </citation>
    <scope>NUCLEOTIDE SEQUENCE</scope>
</reference>
<geneLocation type="chloroplast" evidence="5"/>
<dbReference type="GO" id="GO:0003735">
    <property type="term" value="F:structural constituent of ribosome"/>
    <property type="evidence" value="ECO:0007669"/>
    <property type="project" value="InterPro"/>
</dbReference>
<keyword evidence="2 5" id="KW-0689">Ribosomal protein</keyword>
<evidence type="ECO:0000313" key="7">
    <source>
        <dbReference type="EMBL" id="ARU77486.1"/>
    </source>
</evidence>
<proteinExistence type="inferred from homology"/>
<gene>
    <name evidence="5" type="primary">rpl23</name>
    <name evidence="7" type="ORF">BW920_0058</name>
    <name evidence="6" type="ORF">ChprCp024</name>
</gene>
<dbReference type="EMBL" id="KC631634">
    <property type="protein sequence ID" value="AGL10894.1"/>
    <property type="molecule type" value="Genomic_DNA"/>
</dbReference>
<dbReference type="GO" id="GO:0005840">
    <property type="term" value="C:ribosome"/>
    <property type="evidence" value="ECO:0007669"/>
    <property type="project" value="UniProtKB-KW"/>
</dbReference>
<keyword evidence="5" id="KW-0934">Plastid</keyword>
<evidence type="ECO:0000256" key="1">
    <source>
        <dbReference type="ARBA" id="ARBA00006700"/>
    </source>
</evidence>
<name>A0A023HHM6_AUXPR</name>
<comment type="similarity">
    <text evidence="1">Belongs to the universal ribosomal protein uL23 family.</text>
</comment>
<dbReference type="GeneID" id="18667192"/>
<reference evidence="7" key="3">
    <citation type="submission" date="2017-02" db="EMBL/GenBank/DDBJ databases">
        <title>Whole genome sequencing of photosynthetic microalga Auxenochlorella protothecoides UTEX 2341.</title>
        <authorList>
            <person name="Patelou M."/>
            <person name="Skliros D."/>
            <person name="Kalliampakou K.I."/>
            <person name="Ioannidis N.E."/>
            <person name="Papazi A."/>
            <person name="Katharios P."/>
            <person name="Kotzabasis K."/>
            <person name="Flemetakis E."/>
        </authorList>
    </citation>
    <scope>NUCLEOTIDE SEQUENCE</scope>
    <source>
        <strain evidence="7">UTEX 2341</strain>
    </source>
</reference>
<accession>A0A023HHM6</accession>
<dbReference type="GO" id="GO:1990904">
    <property type="term" value="C:ribonucleoprotein complex"/>
    <property type="evidence" value="ECO:0007669"/>
    <property type="project" value="UniProtKB-KW"/>
</dbReference>
<dbReference type="SUPFAM" id="SSF54189">
    <property type="entry name" value="Ribosomal proteins S24e, L23 and L15e"/>
    <property type="match status" value="1"/>
</dbReference>
<evidence type="ECO:0000256" key="2">
    <source>
        <dbReference type="ARBA" id="ARBA00022980"/>
    </source>
</evidence>
<protein>
    <recommendedName>
        <fullName evidence="4">Large ribosomal subunit protein uL23c</fullName>
    </recommendedName>
</protein>